<dbReference type="InterPro" id="IPR050491">
    <property type="entry name" value="AmpC-like"/>
</dbReference>
<proteinExistence type="predicted"/>
<reference evidence="2 3" key="1">
    <citation type="submission" date="2019-06" db="EMBL/GenBank/DDBJ databases">
        <title>Genomics analysis of Aphanomyces spp. identifies a new class of oomycete effector associated with host adaptation.</title>
        <authorList>
            <person name="Gaulin E."/>
        </authorList>
    </citation>
    <scope>NUCLEOTIDE SEQUENCE [LARGE SCALE GENOMIC DNA]</scope>
    <source>
        <strain evidence="2 3">E</strain>
    </source>
</reference>
<dbReference type="PANTHER" id="PTHR46825">
    <property type="entry name" value="D-ALANYL-D-ALANINE-CARBOXYPEPTIDASE/ENDOPEPTIDASE AMPH"/>
    <property type="match status" value="1"/>
</dbReference>
<feature type="domain" description="Beta-lactamase-related" evidence="1">
    <location>
        <begin position="13"/>
        <end position="124"/>
    </location>
</feature>
<dbReference type="Gene3D" id="3.40.710.10">
    <property type="entry name" value="DD-peptidase/beta-lactamase superfamily"/>
    <property type="match status" value="1"/>
</dbReference>
<dbReference type="VEuPathDB" id="FungiDB:H257_14211"/>
<organism evidence="2 3">
    <name type="scientific">Aphanomyces astaci</name>
    <name type="common">Crayfish plague agent</name>
    <dbReference type="NCBI Taxonomy" id="112090"/>
    <lineage>
        <taxon>Eukaryota</taxon>
        <taxon>Sar</taxon>
        <taxon>Stramenopiles</taxon>
        <taxon>Oomycota</taxon>
        <taxon>Saprolegniomycetes</taxon>
        <taxon>Saprolegniales</taxon>
        <taxon>Verrucalvaceae</taxon>
        <taxon>Aphanomyces</taxon>
    </lineage>
</organism>
<dbReference type="InterPro" id="IPR001466">
    <property type="entry name" value="Beta-lactam-related"/>
</dbReference>
<dbReference type="InterPro" id="IPR012338">
    <property type="entry name" value="Beta-lactam/transpept-like"/>
</dbReference>
<protein>
    <recommendedName>
        <fullName evidence="1">Beta-lactamase-related domain-containing protein</fullName>
    </recommendedName>
</protein>
<name>A0A6A5AG57_APHAT</name>
<dbReference type="SUPFAM" id="SSF56601">
    <property type="entry name" value="beta-lactamase/transpeptidase-like"/>
    <property type="match status" value="1"/>
</dbReference>
<evidence type="ECO:0000313" key="2">
    <source>
        <dbReference type="EMBL" id="KAF0747738.1"/>
    </source>
</evidence>
<comment type="caution">
    <text evidence="2">The sequence shown here is derived from an EMBL/GenBank/DDBJ whole genome shotgun (WGS) entry which is preliminary data.</text>
</comment>
<dbReference type="Pfam" id="PF00144">
    <property type="entry name" value="Beta-lactamase"/>
    <property type="match status" value="1"/>
</dbReference>
<gene>
    <name evidence="2" type="ORF">AaE_007607</name>
</gene>
<evidence type="ECO:0000313" key="3">
    <source>
        <dbReference type="Proteomes" id="UP000469452"/>
    </source>
</evidence>
<dbReference type="EMBL" id="VJMI01013450">
    <property type="protein sequence ID" value="KAF0747738.1"/>
    <property type="molecule type" value="Genomic_DNA"/>
</dbReference>
<sequence length="127" mass="13892">MMSLEDKASHVIEFVRKQMQANGFPGMGISVVYQHKTAIVQGLGTTAVNSSLPVLPSTQFAIGGLSHTLLALAVAKLVYATIIITESHELEWNDPISMYLPWFSLMDEYAASHTTVGDLLSHNSVRF</sequence>
<dbReference type="Proteomes" id="UP000469452">
    <property type="component" value="Unassembled WGS sequence"/>
</dbReference>
<evidence type="ECO:0000259" key="1">
    <source>
        <dbReference type="Pfam" id="PF00144"/>
    </source>
</evidence>
<accession>A0A6A5AG57</accession>
<dbReference type="PANTHER" id="PTHR46825:SF9">
    <property type="entry name" value="BETA-LACTAMASE-RELATED DOMAIN-CONTAINING PROTEIN"/>
    <property type="match status" value="1"/>
</dbReference>
<dbReference type="AlphaFoldDB" id="A0A6A5AG57"/>